<name>A0A0C9MJU7_9FUNG</name>
<evidence type="ECO:0000313" key="1">
    <source>
        <dbReference type="EMBL" id="GAN03437.1"/>
    </source>
</evidence>
<proteinExistence type="predicted"/>
<reference evidence="1" key="1">
    <citation type="submission" date="2014-09" db="EMBL/GenBank/DDBJ databases">
        <title>Draft genome sequence of an oleaginous Mucoromycotina fungus Mucor ambiguus NBRC6742.</title>
        <authorList>
            <person name="Takeda I."/>
            <person name="Yamane N."/>
            <person name="Morita T."/>
            <person name="Tamano K."/>
            <person name="Machida M."/>
            <person name="Baker S."/>
            <person name="Koike H."/>
        </authorList>
    </citation>
    <scope>NUCLEOTIDE SEQUENCE</scope>
    <source>
        <strain evidence="1">NBRC 6742</strain>
    </source>
</reference>
<gene>
    <name evidence="1" type="ORF">MAM1_0040c02890</name>
</gene>
<dbReference type="Proteomes" id="UP000053815">
    <property type="component" value="Unassembled WGS sequence"/>
</dbReference>
<accession>A0A0C9MJU7</accession>
<protein>
    <submittedName>
        <fullName evidence="1">Uncharacterized protein</fullName>
    </submittedName>
</protein>
<dbReference type="EMBL" id="DF836329">
    <property type="protein sequence ID" value="GAN03437.1"/>
    <property type="molecule type" value="Genomic_DNA"/>
</dbReference>
<sequence>MSNTLPIWNCRHRQKQIFILTQISAAVLAASAASAAYLTPRQDATPNGGDQQQNQTVQQYGGNFDAGVLNGTCK</sequence>
<dbReference type="AlphaFoldDB" id="A0A0C9MJU7"/>
<organism evidence="1">
    <name type="scientific">Mucor ambiguus</name>
    <dbReference type="NCBI Taxonomy" id="91626"/>
    <lineage>
        <taxon>Eukaryota</taxon>
        <taxon>Fungi</taxon>
        <taxon>Fungi incertae sedis</taxon>
        <taxon>Mucoromycota</taxon>
        <taxon>Mucoromycotina</taxon>
        <taxon>Mucoromycetes</taxon>
        <taxon>Mucorales</taxon>
        <taxon>Mucorineae</taxon>
        <taxon>Mucoraceae</taxon>
        <taxon>Mucor</taxon>
    </lineage>
</organism>
<keyword evidence="2" id="KW-1185">Reference proteome</keyword>
<evidence type="ECO:0000313" key="2">
    <source>
        <dbReference type="Proteomes" id="UP000053815"/>
    </source>
</evidence>